<evidence type="ECO:0000256" key="2">
    <source>
        <dbReference type="ARBA" id="ARBA00022605"/>
    </source>
</evidence>
<dbReference type="SUPFAM" id="SSF53720">
    <property type="entry name" value="ALDH-like"/>
    <property type="match status" value="1"/>
</dbReference>
<dbReference type="InterPro" id="IPR016161">
    <property type="entry name" value="Ald_DH/histidinol_DH"/>
</dbReference>
<dbReference type="Gene3D" id="3.40.309.10">
    <property type="entry name" value="Aldehyde Dehydrogenase, Chain A, domain 2"/>
    <property type="match status" value="1"/>
</dbReference>
<dbReference type="PANTHER" id="PTHR11063:SF8">
    <property type="entry name" value="DELTA-1-PYRROLINE-5-CARBOXYLATE SYNTHASE"/>
    <property type="match status" value="1"/>
</dbReference>
<evidence type="ECO:0000256" key="4">
    <source>
        <dbReference type="ARBA" id="ARBA00022857"/>
    </source>
</evidence>
<gene>
    <name evidence="7" type="primary">proA</name>
    <name evidence="9" type="ORF">OCL06_03035</name>
</gene>
<dbReference type="HAMAP" id="MF_00412">
    <property type="entry name" value="ProA"/>
    <property type="match status" value="1"/>
</dbReference>
<dbReference type="InterPro" id="IPR016163">
    <property type="entry name" value="Ald_DH_C"/>
</dbReference>
<comment type="catalytic activity">
    <reaction evidence="6 7">
        <text>L-glutamate 5-semialdehyde + phosphate + NADP(+) = L-glutamyl 5-phosphate + NADPH + H(+)</text>
        <dbReference type="Rhea" id="RHEA:19541"/>
        <dbReference type="ChEBI" id="CHEBI:15378"/>
        <dbReference type="ChEBI" id="CHEBI:43474"/>
        <dbReference type="ChEBI" id="CHEBI:57783"/>
        <dbReference type="ChEBI" id="CHEBI:58066"/>
        <dbReference type="ChEBI" id="CHEBI:58274"/>
        <dbReference type="ChEBI" id="CHEBI:58349"/>
        <dbReference type="EC" id="1.2.1.41"/>
    </reaction>
</comment>
<sequence length="417" mass="45051">MSFSIQQAARETRNASVTIAALSAERKRKLLMAISQHIVAQTDSILDANNLDTENARAQGHDKTVVDRLMLTKQRVMSIANAVADIAAQPDPVGEVSQMHTLPSGLQVGKMRIPLGVIAMIYEARPQTTTDAAALCLKAGNAVILRGSNEALHSNLALAACIHHVLKEHDLDPALVTLVPNPSRTILKQLVGLKQDIDLVIPRGGEGLIEFVTDHSRIPVIQHRKGVCHLYVDAHARHDTALALLEDGKTRHADICNALETCLVHVDQAASLLPHVARLCAAHGVVVHACERAIDYFDEAMPAVRSDWQAEYLALEIAIKVVDSYDDAVGHIREHGTGHTDVIATDHYQTAQRFIQDVHSAVVMVNASARFATSEQLGMGAEIGVSSSKLHAYGPMGAHALTTEKFVVLGDGEVRQP</sequence>
<evidence type="ECO:0000256" key="5">
    <source>
        <dbReference type="ARBA" id="ARBA00023002"/>
    </source>
</evidence>
<dbReference type="CDD" id="cd07079">
    <property type="entry name" value="ALDH_F18-19_ProA-GPR"/>
    <property type="match status" value="1"/>
</dbReference>
<evidence type="ECO:0000256" key="6">
    <source>
        <dbReference type="ARBA" id="ARBA00049024"/>
    </source>
</evidence>
<dbReference type="PANTHER" id="PTHR11063">
    <property type="entry name" value="GLUTAMATE SEMIALDEHYDE DEHYDROGENASE"/>
    <property type="match status" value="1"/>
</dbReference>
<reference evidence="10" key="1">
    <citation type="submission" date="2023-07" db="EMBL/GenBank/DDBJ databases">
        <title>Study on multiphase classification of strain Alteromonas salexigens isolated from the Yellow Sea.</title>
        <authorList>
            <person name="Sun L."/>
        </authorList>
    </citation>
    <scope>NUCLEOTIDE SEQUENCE [LARGE SCALE GENOMIC DNA]</scope>
    <source>
        <strain evidence="10">ASW11-19</strain>
    </source>
</reference>
<keyword evidence="4 7" id="KW-0521">NADP</keyword>
<dbReference type="InterPro" id="IPR016162">
    <property type="entry name" value="Ald_DH_N"/>
</dbReference>
<evidence type="ECO:0000313" key="10">
    <source>
        <dbReference type="Proteomes" id="UP001209257"/>
    </source>
</evidence>
<dbReference type="PROSITE" id="PS01223">
    <property type="entry name" value="PROA"/>
    <property type="match status" value="1"/>
</dbReference>
<accession>A0ABT2VJY6</accession>
<evidence type="ECO:0000256" key="1">
    <source>
        <dbReference type="ARBA" id="ARBA00004985"/>
    </source>
</evidence>
<dbReference type="Pfam" id="PF00171">
    <property type="entry name" value="Aldedh"/>
    <property type="match status" value="1"/>
</dbReference>
<comment type="function">
    <text evidence="7">Catalyzes the NADPH-dependent reduction of L-glutamate 5-phosphate into L-glutamate 5-semialdehyde and phosphate. The product spontaneously undergoes cyclization to form 1-pyrroline-5-carboxylate.</text>
</comment>
<comment type="similarity">
    <text evidence="7">Belongs to the gamma-glutamyl phosphate reductase family.</text>
</comment>
<comment type="pathway">
    <text evidence="1 7">Amino-acid biosynthesis; L-proline biosynthesis; L-glutamate 5-semialdehyde from L-glutamate: step 2/2.</text>
</comment>
<dbReference type="InterPro" id="IPR020593">
    <property type="entry name" value="G-glutamylP_reductase_CS"/>
</dbReference>
<keyword evidence="5 7" id="KW-0560">Oxidoreductase</keyword>
<dbReference type="InterPro" id="IPR012134">
    <property type="entry name" value="Glu-5-SA_DH"/>
</dbReference>
<dbReference type="NCBIfam" id="TIGR00407">
    <property type="entry name" value="proA"/>
    <property type="match status" value="1"/>
</dbReference>
<keyword evidence="10" id="KW-1185">Reference proteome</keyword>
<dbReference type="InterPro" id="IPR015590">
    <property type="entry name" value="Aldehyde_DH_dom"/>
</dbReference>
<dbReference type="EMBL" id="JAOTJC010000004">
    <property type="protein sequence ID" value="MCU7553572.1"/>
    <property type="molecule type" value="Genomic_DNA"/>
</dbReference>
<name>A0ABT2VJY6_9ALTE</name>
<proteinExistence type="inferred from homology"/>
<comment type="caution">
    <text evidence="9">The sequence shown here is derived from an EMBL/GenBank/DDBJ whole genome shotgun (WGS) entry which is preliminary data.</text>
</comment>
<dbReference type="NCBIfam" id="NF001221">
    <property type="entry name" value="PRK00197.1"/>
    <property type="match status" value="1"/>
</dbReference>
<evidence type="ECO:0000313" key="9">
    <source>
        <dbReference type="EMBL" id="MCU7553572.1"/>
    </source>
</evidence>
<keyword evidence="7" id="KW-0963">Cytoplasm</keyword>
<evidence type="ECO:0000256" key="7">
    <source>
        <dbReference type="HAMAP-Rule" id="MF_00412"/>
    </source>
</evidence>
<protein>
    <recommendedName>
        <fullName evidence="7">Gamma-glutamyl phosphate reductase</fullName>
        <shortName evidence="7">GPR</shortName>
        <ecNumber evidence="7">1.2.1.41</ecNumber>
    </recommendedName>
    <alternativeName>
        <fullName evidence="7">Glutamate-5-semialdehyde dehydrogenase</fullName>
    </alternativeName>
    <alternativeName>
        <fullName evidence="7">Glutamyl-gamma-semialdehyde dehydrogenase</fullName>
        <shortName evidence="7">GSA dehydrogenase</shortName>
    </alternativeName>
</protein>
<dbReference type="Gene3D" id="3.40.605.10">
    <property type="entry name" value="Aldehyde Dehydrogenase, Chain A, domain 1"/>
    <property type="match status" value="1"/>
</dbReference>
<keyword evidence="3 7" id="KW-0641">Proline biosynthesis</keyword>
<evidence type="ECO:0000259" key="8">
    <source>
        <dbReference type="Pfam" id="PF00171"/>
    </source>
</evidence>
<comment type="subcellular location">
    <subcellularLocation>
        <location evidence="7">Cytoplasm</location>
    </subcellularLocation>
</comment>
<dbReference type="EC" id="1.2.1.41" evidence="7"/>
<organism evidence="9 10">
    <name type="scientific">Alteromonas salexigens</name>
    <dbReference type="NCBI Taxonomy" id="2982530"/>
    <lineage>
        <taxon>Bacteria</taxon>
        <taxon>Pseudomonadati</taxon>
        <taxon>Pseudomonadota</taxon>
        <taxon>Gammaproteobacteria</taxon>
        <taxon>Alteromonadales</taxon>
        <taxon>Alteromonadaceae</taxon>
        <taxon>Alteromonas/Salinimonas group</taxon>
        <taxon>Alteromonas</taxon>
    </lineage>
</organism>
<dbReference type="InterPro" id="IPR000965">
    <property type="entry name" value="GPR_dom"/>
</dbReference>
<evidence type="ECO:0000256" key="3">
    <source>
        <dbReference type="ARBA" id="ARBA00022650"/>
    </source>
</evidence>
<dbReference type="PIRSF" id="PIRSF000151">
    <property type="entry name" value="GPR"/>
    <property type="match status" value="1"/>
</dbReference>
<feature type="domain" description="Aldehyde dehydrogenase" evidence="8">
    <location>
        <begin position="5"/>
        <end position="276"/>
    </location>
</feature>
<keyword evidence="2 7" id="KW-0028">Amino-acid biosynthesis</keyword>
<dbReference type="RefSeq" id="WP_262992258.1">
    <property type="nucleotide sequence ID" value="NZ_JAOTJC010000004.1"/>
</dbReference>
<dbReference type="Proteomes" id="UP001209257">
    <property type="component" value="Unassembled WGS sequence"/>
</dbReference>
<dbReference type="GO" id="GO:0004350">
    <property type="term" value="F:glutamate-5-semialdehyde dehydrogenase activity"/>
    <property type="evidence" value="ECO:0007669"/>
    <property type="project" value="UniProtKB-EC"/>
</dbReference>